<protein>
    <submittedName>
        <fullName evidence="1">Uncharacterized protein</fullName>
    </submittedName>
</protein>
<reference evidence="1" key="2">
    <citation type="journal article" date="2015" name="Data Brief">
        <title>Shoot transcriptome of the giant reed, Arundo donax.</title>
        <authorList>
            <person name="Barrero R.A."/>
            <person name="Guerrero F.D."/>
            <person name="Moolhuijzen P."/>
            <person name="Goolsby J.A."/>
            <person name="Tidwell J."/>
            <person name="Bellgard S.E."/>
            <person name="Bellgard M.I."/>
        </authorList>
    </citation>
    <scope>NUCLEOTIDE SEQUENCE</scope>
    <source>
        <tissue evidence="1">Shoot tissue taken approximately 20 cm above the soil surface</tissue>
    </source>
</reference>
<dbReference type="AlphaFoldDB" id="A0A0A9EN65"/>
<sequence length="60" mass="7214">MMINETSCLTNNIQFVDCTFWILIPCPCMPFFLKWQQKNMYCCLHCIRNCRCQVGLYCCF</sequence>
<dbReference type="EMBL" id="GBRH01200413">
    <property type="protein sequence ID" value="JAD97482.1"/>
    <property type="molecule type" value="Transcribed_RNA"/>
</dbReference>
<proteinExistence type="predicted"/>
<reference evidence="1" key="1">
    <citation type="submission" date="2014-09" db="EMBL/GenBank/DDBJ databases">
        <authorList>
            <person name="Magalhaes I.L.F."/>
            <person name="Oliveira U."/>
            <person name="Santos F.R."/>
            <person name="Vidigal T.H.D.A."/>
            <person name="Brescovit A.D."/>
            <person name="Santos A.J."/>
        </authorList>
    </citation>
    <scope>NUCLEOTIDE SEQUENCE</scope>
    <source>
        <tissue evidence="1">Shoot tissue taken approximately 20 cm above the soil surface</tissue>
    </source>
</reference>
<name>A0A0A9EN65_ARUDO</name>
<accession>A0A0A9EN65</accession>
<evidence type="ECO:0000313" key="1">
    <source>
        <dbReference type="EMBL" id="JAD97482.1"/>
    </source>
</evidence>
<organism evidence="1">
    <name type="scientific">Arundo donax</name>
    <name type="common">Giant reed</name>
    <name type="synonym">Donax arundinaceus</name>
    <dbReference type="NCBI Taxonomy" id="35708"/>
    <lineage>
        <taxon>Eukaryota</taxon>
        <taxon>Viridiplantae</taxon>
        <taxon>Streptophyta</taxon>
        <taxon>Embryophyta</taxon>
        <taxon>Tracheophyta</taxon>
        <taxon>Spermatophyta</taxon>
        <taxon>Magnoliopsida</taxon>
        <taxon>Liliopsida</taxon>
        <taxon>Poales</taxon>
        <taxon>Poaceae</taxon>
        <taxon>PACMAD clade</taxon>
        <taxon>Arundinoideae</taxon>
        <taxon>Arundineae</taxon>
        <taxon>Arundo</taxon>
    </lineage>
</organism>